<feature type="non-terminal residue" evidence="2">
    <location>
        <position position="1"/>
    </location>
</feature>
<gene>
    <name evidence="2" type="ORF">g.2473</name>
</gene>
<evidence type="ECO:0000256" key="1">
    <source>
        <dbReference type="SAM" id="MobiDB-lite"/>
    </source>
</evidence>
<organism evidence="2">
    <name type="scientific">Homalodisca liturata</name>
    <dbReference type="NCBI Taxonomy" id="320908"/>
    <lineage>
        <taxon>Eukaryota</taxon>
        <taxon>Metazoa</taxon>
        <taxon>Ecdysozoa</taxon>
        <taxon>Arthropoda</taxon>
        <taxon>Hexapoda</taxon>
        <taxon>Insecta</taxon>
        <taxon>Pterygota</taxon>
        <taxon>Neoptera</taxon>
        <taxon>Paraneoptera</taxon>
        <taxon>Hemiptera</taxon>
        <taxon>Auchenorrhyncha</taxon>
        <taxon>Membracoidea</taxon>
        <taxon>Cicadellidae</taxon>
        <taxon>Cicadellinae</taxon>
        <taxon>Proconiini</taxon>
        <taxon>Homalodisca</taxon>
    </lineage>
</organism>
<evidence type="ECO:0000313" key="2">
    <source>
        <dbReference type="EMBL" id="JAS97271.1"/>
    </source>
</evidence>
<reference evidence="2" key="1">
    <citation type="submission" date="2015-11" db="EMBL/GenBank/DDBJ databases">
        <title>De novo transcriptome assembly of four potential Pierce s Disease insect vectors from Arizona vineyards.</title>
        <authorList>
            <person name="Tassone E.E."/>
        </authorList>
    </citation>
    <scope>NUCLEOTIDE SEQUENCE</scope>
</reference>
<feature type="region of interest" description="Disordered" evidence="1">
    <location>
        <begin position="89"/>
        <end position="154"/>
    </location>
</feature>
<sequence>GRIPMFLYPHINTQQTYSLDLKTALFTDTDKDFGIQCLVPGRPEDDEDIREHVEDVHGEAEGDKEVLLRQDYVLVFILHLDLCVTHNTDGEQEGTEGRVHEDHGLARKKAADNAKAHEDYDSNKEFPSKGGEIYVGQDCKHGERNSHHNRDQSAVDDVFPATQGYVTAHLDIIGHCEYPETSSLTLLQEPTF</sequence>
<proteinExistence type="predicted"/>
<protein>
    <submittedName>
        <fullName evidence="2">Uncharacterized protein</fullName>
    </submittedName>
</protein>
<dbReference type="AlphaFoldDB" id="A0A1B6JD94"/>
<accession>A0A1B6JD94</accession>
<name>A0A1B6JD94_9HEMI</name>
<feature type="compositionally biased region" description="Basic and acidic residues" evidence="1">
    <location>
        <begin position="95"/>
        <end position="127"/>
    </location>
</feature>
<feature type="compositionally biased region" description="Basic and acidic residues" evidence="1">
    <location>
        <begin position="138"/>
        <end position="153"/>
    </location>
</feature>
<dbReference type="EMBL" id="GECU01010435">
    <property type="protein sequence ID" value="JAS97271.1"/>
    <property type="molecule type" value="Transcribed_RNA"/>
</dbReference>